<evidence type="ECO:0000313" key="2">
    <source>
        <dbReference type="Proteomes" id="UP000828390"/>
    </source>
</evidence>
<reference evidence="1" key="2">
    <citation type="submission" date="2020-11" db="EMBL/GenBank/DDBJ databases">
        <authorList>
            <person name="McCartney M.A."/>
            <person name="Auch B."/>
            <person name="Kono T."/>
            <person name="Mallez S."/>
            <person name="Becker A."/>
            <person name="Gohl D.M."/>
            <person name="Silverstein K.A.T."/>
            <person name="Koren S."/>
            <person name="Bechman K.B."/>
            <person name="Herman A."/>
            <person name="Abrahante J.E."/>
            <person name="Garbe J."/>
        </authorList>
    </citation>
    <scope>NUCLEOTIDE SEQUENCE</scope>
    <source>
        <strain evidence="1">Duluth1</strain>
        <tissue evidence="1">Whole animal</tissue>
    </source>
</reference>
<evidence type="ECO:0000313" key="1">
    <source>
        <dbReference type="EMBL" id="KAH3794721.1"/>
    </source>
</evidence>
<proteinExistence type="predicted"/>
<name>A0A9D4J018_DREPO</name>
<reference evidence="1" key="1">
    <citation type="journal article" date="2019" name="bioRxiv">
        <title>The Genome of the Zebra Mussel, Dreissena polymorpha: A Resource for Invasive Species Research.</title>
        <authorList>
            <person name="McCartney M.A."/>
            <person name="Auch B."/>
            <person name="Kono T."/>
            <person name="Mallez S."/>
            <person name="Zhang Y."/>
            <person name="Obille A."/>
            <person name="Becker A."/>
            <person name="Abrahante J.E."/>
            <person name="Garbe J."/>
            <person name="Badalamenti J.P."/>
            <person name="Herman A."/>
            <person name="Mangelson H."/>
            <person name="Liachko I."/>
            <person name="Sullivan S."/>
            <person name="Sone E.D."/>
            <person name="Koren S."/>
            <person name="Silverstein K.A.T."/>
            <person name="Beckman K.B."/>
            <person name="Gohl D.M."/>
        </authorList>
    </citation>
    <scope>NUCLEOTIDE SEQUENCE</scope>
    <source>
        <strain evidence="1">Duluth1</strain>
        <tissue evidence="1">Whole animal</tissue>
    </source>
</reference>
<dbReference type="AlphaFoldDB" id="A0A9D4J018"/>
<sequence>MEVSTKKSNIMVNSTNSTTADITMNGKTLEGVTSCMYLGNTNPCGPNKNCQRRPY</sequence>
<gene>
    <name evidence="1" type="ORF">DPMN_148259</name>
</gene>
<protein>
    <submittedName>
        <fullName evidence="1">Uncharacterized protein</fullName>
    </submittedName>
</protein>
<keyword evidence="2" id="KW-1185">Reference proteome</keyword>
<comment type="caution">
    <text evidence="1">The sequence shown here is derived from an EMBL/GenBank/DDBJ whole genome shotgun (WGS) entry which is preliminary data.</text>
</comment>
<accession>A0A9D4J018</accession>
<dbReference type="EMBL" id="JAIWYP010000007">
    <property type="protein sequence ID" value="KAH3794721.1"/>
    <property type="molecule type" value="Genomic_DNA"/>
</dbReference>
<dbReference type="Proteomes" id="UP000828390">
    <property type="component" value="Unassembled WGS sequence"/>
</dbReference>
<organism evidence="1 2">
    <name type="scientific">Dreissena polymorpha</name>
    <name type="common">Zebra mussel</name>
    <name type="synonym">Mytilus polymorpha</name>
    <dbReference type="NCBI Taxonomy" id="45954"/>
    <lineage>
        <taxon>Eukaryota</taxon>
        <taxon>Metazoa</taxon>
        <taxon>Spiralia</taxon>
        <taxon>Lophotrochozoa</taxon>
        <taxon>Mollusca</taxon>
        <taxon>Bivalvia</taxon>
        <taxon>Autobranchia</taxon>
        <taxon>Heteroconchia</taxon>
        <taxon>Euheterodonta</taxon>
        <taxon>Imparidentia</taxon>
        <taxon>Neoheterodontei</taxon>
        <taxon>Myida</taxon>
        <taxon>Dreissenoidea</taxon>
        <taxon>Dreissenidae</taxon>
        <taxon>Dreissena</taxon>
    </lineage>
</organism>